<feature type="transmembrane region" description="Helical" evidence="6">
    <location>
        <begin position="223"/>
        <end position="245"/>
    </location>
</feature>
<sequence>MHSLIRVNQADPILELPEPQDARKMPLVEVQVLPETLSIRERSDSVITLRPKAKDRANQRDHSEPDQHFFGRHRWNPDVSWTAQEEAKVVRKTDCFLLLVVSLMMLGIHIDRFNLYNALTDNFLGDAGLDTRDFDNAIMITRSAVLLSEFPVQILVLRYGFKTVFPPLIMSFGVVSACQCLVHGRAAFLIVRGLLGLLEGGYMPGMVHFFTQFYTTSEMAPRLAVLAAMTDLGHIIASLMAALILKMRGVAGQPGWFWLFLIEGSITLLIGVFSLLYLPWCVTDTQSMICRNPWYNDREETIMVNRLLRDDPAKGQSALKLRPSLAEVRDTLIDKKLWILYTCSFLGLISYLPVRQYLGLTLRRLHFSVFNSNMLQVPPALFQMVTVLLLAWSSEYFKERTWHCTFAHLFPIPFLIALETVPEHIGMWKRYGLTASIVASPSYYPVLIAWTCEASFSVKKRAVAVTILNVLTLAGAIVASQVYQKEDEPYYYNGNKFLIAVALLACLLFVINKMIMNRVNRKRDKQWEEMTTSEQMAYQIDTEHEEFHGNRRIDFRFPT</sequence>
<feature type="transmembrane region" description="Helical" evidence="6">
    <location>
        <begin position="337"/>
        <end position="354"/>
    </location>
</feature>
<accession>A0A8K0L8Q0</accession>
<feature type="transmembrane region" description="Helical" evidence="6">
    <location>
        <begin position="189"/>
        <end position="211"/>
    </location>
</feature>
<keyword evidence="8" id="KW-1185">Reference proteome</keyword>
<protein>
    <recommendedName>
        <fullName evidence="9">Major facilitator superfamily (MFS) profile domain-containing protein</fullName>
    </recommendedName>
</protein>
<dbReference type="PANTHER" id="PTHR43791:SF60">
    <property type="entry name" value="TRANSPORTER, PUTATIVE (AFU_ORTHOLOGUE AFUA_1G17160)-RELATED"/>
    <property type="match status" value="1"/>
</dbReference>
<dbReference type="GO" id="GO:0016020">
    <property type="term" value="C:membrane"/>
    <property type="evidence" value="ECO:0007669"/>
    <property type="project" value="UniProtKB-SubCell"/>
</dbReference>
<reference evidence="7" key="1">
    <citation type="submission" date="2021-07" db="EMBL/GenBank/DDBJ databases">
        <title>Elsinoe batatas strain:CRI-CJ2 Genome sequencing and assembly.</title>
        <authorList>
            <person name="Huang L."/>
        </authorList>
    </citation>
    <scope>NUCLEOTIDE SEQUENCE</scope>
    <source>
        <strain evidence="7">CRI-CJ2</strain>
    </source>
</reference>
<gene>
    <name evidence="7" type="ORF">KVT40_002464</name>
</gene>
<keyword evidence="4 6" id="KW-1133">Transmembrane helix</keyword>
<dbReference type="EMBL" id="JAESVG020000002">
    <property type="protein sequence ID" value="KAG8630845.1"/>
    <property type="molecule type" value="Genomic_DNA"/>
</dbReference>
<evidence type="ECO:0000256" key="4">
    <source>
        <dbReference type="ARBA" id="ARBA00022989"/>
    </source>
</evidence>
<dbReference type="Proteomes" id="UP000809789">
    <property type="component" value="Unassembled WGS sequence"/>
</dbReference>
<dbReference type="AlphaFoldDB" id="A0A8K0L8Q0"/>
<name>A0A8K0L8Q0_9PEZI</name>
<dbReference type="SUPFAM" id="SSF103473">
    <property type="entry name" value="MFS general substrate transporter"/>
    <property type="match status" value="1"/>
</dbReference>
<evidence type="ECO:0000256" key="5">
    <source>
        <dbReference type="ARBA" id="ARBA00023136"/>
    </source>
</evidence>
<dbReference type="PANTHER" id="PTHR43791">
    <property type="entry name" value="PERMEASE-RELATED"/>
    <property type="match status" value="1"/>
</dbReference>
<evidence type="ECO:0000313" key="8">
    <source>
        <dbReference type="Proteomes" id="UP000809789"/>
    </source>
</evidence>
<proteinExistence type="predicted"/>
<keyword evidence="5 6" id="KW-0472">Membrane</keyword>
<feature type="transmembrane region" description="Helical" evidence="6">
    <location>
        <begin position="431"/>
        <end position="450"/>
    </location>
</feature>
<dbReference type="InterPro" id="IPR036259">
    <property type="entry name" value="MFS_trans_sf"/>
</dbReference>
<feature type="transmembrane region" description="Helical" evidence="6">
    <location>
        <begin position="495"/>
        <end position="515"/>
    </location>
</feature>
<evidence type="ECO:0008006" key="9">
    <source>
        <dbReference type="Google" id="ProtNLM"/>
    </source>
</evidence>
<organism evidence="7 8">
    <name type="scientific">Elsinoe batatas</name>
    <dbReference type="NCBI Taxonomy" id="2601811"/>
    <lineage>
        <taxon>Eukaryota</taxon>
        <taxon>Fungi</taxon>
        <taxon>Dikarya</taxon>
        <taxon>Ascomycota</taxon>
        <taxon>Pezizomycotina</taxon>
        <taxon>Dothideomycetes</taxon>
        <taxon>Dothideomycetidae</taxon>
        <taxon>Myriangiales</taxon>
        <taxon>Elsinoaceae</taxon>
        <taxon>Elsinoe</taxon>
    </lineage>
</organism>
<feature type="transmembrane region" description="Helical" evidence="6">
    <location>
        <begin position="257"/>
        <end position="278"/>
    </location>
</feature>
<keyword evidence="3 6" id="KW-0812">Transmembrane</keyword>
<feature type="transmembrane region" description="Helical" evidence="6">
    <location>
        <begin position="164"/>
        <end position="182"/>
    </location>
</feature>
<dbReference type="Gene3D" id="1.20.1250.20">
    <property type="entry name" value="MFS general substrate transporter like domains"/>
    <property type="match status" value="1"/>
</dbReference>
<dbReference type="Pfam" id="PF07690">
    <property type="entry name" value="MFS_1"/>
    <property type="match status" value="1"/>
</dbReference>
<evidence type="ECO:0000256" key="6">
    <source>
        <dbReference type="SAM" id="Phobius"/>
    </source>
</evidence>
<evidence type="ECO:0000256" key="2">
    <source>
        <dbReference type="ARBA" id="ARBA00022448"/>
    </source>
</evidence>
<dbReference type="InterPro" id="IPR011701">
    <property type="entry name" value="MFS"/>
</dbReference>
<evidence type="ECO:0000256" key="1">
    <source>
        <dbReference type="ARBA" id="ARBA00004141"/>
    </source>
</evidence>
<keyword evidence="2" id="KW-0813">Transport</keyword>
<feature type="transmembrane region" description="Helical" evidence="6">
    <location>
        <begin position="95"/>
        <end position="115"/>
    </location>
</feature>
<feature type="transmembrane region" description="Helical" evidence="6">
    <location>
        <begin position="375"/>
        <end position="393"/>
    </location>
</feature>
<dbReference type="OrthoDB" id="1935484at2759"/>
<comment type="caution">
    <text evidence="7">The sequence shown here is derived from an EMBL/GenBank/DDBJ whole genome shotgun (WGS) entry which is preliminary data.</text>
</comment>
<evidence type="ECO:0000313" key="7">
    <source>
        <dbReference type="EMBL" id="KAG8630845.1"/>
    </source>
</evidence>
<feature type="transmembrane region" description="Helical" evidence="6">
    <location>
        <begin position="462"/>
        <end position="483"/>
    </location>
</feature>
<dbReference type="GO" id="GO:0022857">
    <property type="term" value="F:transmembrane transporter activity"/>
    <property type="evidence" value="ECO:0007669"/>
    <property type="project" value="InterPro"/>
</dbReference>
<comment type="subcellular location">
    <subcellularLocation>
        <location evidence="1">Membrane</location>
        <topology evidence="1">Multi-pass membrane protein</topology>
    </subcellularLocation>
</comment>
<evidence type="ECO:0000256" key="3">
    <source>
        <dbReference type="ARBA" id="ARBA00022692"/>
    </source>
</evidence>